<dbReference type="SUPFAM" id="SSF56672">
    <property type="entry name" value="DNA/RNA polymerases"/>
    <property type="match status" value="1"/>
</dbReference>
<name>A0ABQ5CMA1_9ASTR</name>
<reference evidence="2" key="2">
    <citation type="submission" date="2022-01" db="EMBL/GenBank/DDBJ databases">
        <authorList>
            <person name="Yamashiro T."/>
            <person name="Shiraishi A."/>
            <person name="Satake H."/>
            <person name="Nakayama K."/>
        </authorList>
    </citation>
    <scope>NUCLEOTIDE SEQUENCE</scope>
</reference>
<dbReference type="PANTHER" id="PTHR48475:SF2">
    <property type="entry name" value="RIBONUCLEASE H"/>
    <property type="match status" value="1"/>
</dbReference>
<dbReference type="Gene3D" id="3.30.70.270">
    <property type="match status" value="2"/>
</dbReference>
<gene>
    <name evidence="2" type="ORF">Tco_0908481</name>
</gene>
<proteinExistence type="predicted"/>
<dbReference type="GO" id="GO:0003964">
    <property type="term" value="F:RNA-directed DNA polymerase activity"/>
    <property type="evidence" value="ECO:0007669"/>
    <property type="project" value="UniProtKB-KW"/>
</dbReference>
<organism evidence="2 3">
    <name type="scientific">Tanacetum coccineum</name>
    <dbReference type="NCBI Taxonomy" id="301880"/>
    <lineage>
        <taxon>Eukaryota</taxon>
        <taxon>Viridiplantae</taxon>
        <taxon>Streptophyta</taxon>
        <taxon>Embryophyta</taxon>
        <taxon>Tracheophyta</taxon>
        <taxon>Spermatophyta</taxon>
        <taxon>Magnoliopsida</taxon>
        <taxon>eudicotyledons</taxon>
        <taxon>Gunneridae</taxon>
        <taxon>Pentapetalae</taxon>
        <taxon>asterids</taxon>
        <taxon>campanulids</taxon>
        <taxon>Asterales</taxon>
        <taxon>Asteraceae</taxon>
        <taxon>Asteroideae</taxon>
        <taxon>Anthemideae</taxon>
        <taxon>Anthemidinae</taxon>
        <taxon>Tanacetum</taxon>
    </lineage>
</organism>
<dbReference type="EMBL" id="BQNB010014440">
    <property type="protein sequence ID" value="GJT28206.1"/>
    <property type="molecule type" value="Genomic_DNA"/>
</dbReference>
<dbReference type="Pfam" id="PF17919">
    <property type="entry name" value="RT_RNaseH_2"/>
    <property type="match status" value="1"/>
</dbReference>
<comment type="caution">
    <text evidence="2">The sequence shown here is derived from an EMBL/GenBank/DDBJ whole genome shotgun (WGS) entry which is preliminary data.</text>
</comment>
<dbReference type="Proteomes" id="UP001151760">
    <property type="component" value="Unassembled WGS sequence"/>
</dbReference>
<evidence type="ECO:0000313" key="3">
    <source>
        <dbReference type="Proteomes" id="UP001151760"/>
    </source>
</evidence>
<keyword evidence="2" id="KW-0808">Transferase</keyword>
<protein>
    <submittedName>
        <fullName evidence="2">Reverse transcriptase domain-containing protein</fullName>
    </submittedName>
</protein>
<keyword evidence="2" id="KW-0695">RNA-directed DNA polymerase</keyword>
<keyword evidence="2" id="KW-0548">Nucleotidyltransferase</keyword>
<dbReference type="InterPro" id="IPR041577">
    <property type="entry name" value="RT_RNaseH_2"/>
</dbReference>
<dbReference type="InterPro" id="IPR043502">
    <property type="entry name" value="DNA/RNA_pol_sf"/>
</dbReference>
<evidence type="ECO:0000259" key="1">
    <source>
        <dbReference type="Pfam" id="PF17919"/>
    </source>
</evidence>
<accession>A0ABQ5CMA1</accession>
<dbReference type="PANTHER" id="PTHR48475">
    <property type="entry name" value="RIBONUCLEASE H"/>
    <property type="match status" value="1"/>
</dbReference>
<keyword evidence="3" id="KW-1185">Reference proteome</keyword>
<sequence length="268" mass="30331">MEVNADDMVIKSDSEEEMLADIEETLGRLQAINLKLNPRKCSFGVKEGIYSTHLITKQGIRADPSKVKAISALQPPKTVSKIQSFSKKLASLNRFLSKSAEKALPFMKTLKSCTSEKMVQWTTEANEAFRRMKECLESLPTMVIPTKGETLIVYLAVSKRNVSAILMAKRGKKQAPVYFVSRILHGAEQKYLELENLILTLMYAARKLRRYFQAHPIQVLSDMSIKQVLEKPEKSGRVAKWAIELGGHEIEFKGRNLIKEQILTDFLA</sequence>
<feature type="domain" description="Reverse transcriptase/retrotransposon-derived protein RNase H-like" evidence="1">
    <location>
        <begin position="121"/>
        <end position="219"/>
    </location>
</feature>
<evidence type="ECO:0000313" key="2">
    <source>
        <dbReference type="EMBL" id="GJT28206.1"/>
    </source>
</evidence>
<dbReference type="InterPro" id="IPR043128">
    <property type="entry name" value="Rev_trsase/Diguanyl_cyclase"/>
</dbReference>
<reference evidence="2" key="1">
    <citation type="journal article" date="2022" name="Int. J. Mol. Sci.">
        <title>Draft Genome of Tanacetum Coccineum: Genomic Comparison of Closely Related Tanacetum-Family Plants.</title>
        <authorList>
            <person name="Yamashiro T."/>
            <person name="Shiraishi A."/>
            <person name="Nakayama K."/>
            <person name="Satake H."/>
        </authorList>
    </citation>
    <scope>NUCLEOTIDE SEQUENCE</scope>
</reference>